<organism evidence="3 4">
    <name type="scientific">Hanseniaspora osmophila</name>
    <dbReference type="NCBI Taxonomy" id="56408"/>
    <lineage>
        <taxon>Eukaryota</taxon>
        <taxon>Fungi</taxon>
        <taxon>Dikarya</taxon>
        <taxon>Ascomycota</taxon>
        <taxon>Saccharomycotina</taxon>
        <taxon>Saccharomycetes</taxon>
        <taxon>Saccharomycodales</taxon>
        <taxon>Saccharomycodaceae</taxon>
        <taxon>Hanseniaspora</taxon>
    </lineage>
</organism>
<evidence type="ECO:0000256" key="1">
    <source>
        <dbReference type="ARBA" id="ARBA00038090"/>
    </source>
</evidence>
<dbReference type="InParanoid" id="A0A1E5RGR6"/>
<keyword evidence="4" id="KW-1185">Reference proteome</keyword>
<protein>
    <submittedName>
        <fullName evidence="3">Putative ORAOV1 family protein</fullName>
    </submittedName>
</protein>
<feature type="domain" description="Essential protein Yae1 N-terminal" evidence="2">
    <location>
        <begin position="18"/>
        <end position="56"/>
    </location>
</feature>
<dbReference type="PANTHER" id="PTHR28532">
    <property type="entry name" value="GEO13458P1"/>
    <property type="match status" value="1"/>
</dbReference>
<accession>A0A1E5RGR6</accession>
<evidence type="ECO:0000313" key="3">
    <source>
        <dbReference type="EMBL" id="OEJ86074.1"/>
    </source>
</evidence>
<proteinExistence type="inferred from homology"/>
<comment type="similarity">
    <text evidence="1">Belongs to the LTO1 family.</text>
</comment>
<comment type="caution">
    <text evidence="3">The sequence shown here is derived from an EMBL/GenBank/DDBJ whole genome shotgun (WGS) entry which is preliminary data.</text>
</comment>
<dbReference type="Pfam" id="PF09811">
    <property type="entry name" value="Yae1_N"/>
    <property type="match status" value="1"/>
</dbReference>
<dbReference type="AlphaFoldDB" id="A0A1E5RGR6"/>
<sequence>MFDDDEVLNLEDKFYREGFADGQNENLEQNLLEGRQYGLQVGFQRVSIVGQIQSICETIQAVTTNNSLKSNCQMVLDEVKQLSFTNNESDVVHFGKVLVKLKNKFRLILMVWNRSNKEQKILYDDVFAVNQKVSGVLMAYTEDTKEVESNSKEANQDAKHDW</sequence>
<dbReference type="InterPro" id="IPR019191">
    <property type="entry name" value="Essential_protein_Yae1_N"/>
</dbReference>
<reference evidence="4" key="1">
    <citation type="journal article" date="2016" name="Genome Announc.">
        <title>Genome sequences of three species of Hanseniaspora isolated from spontaneous wine fermentations.</title>
        <authorList>
            <person name="Sternes P.R."/>
            <person name="Lee D."/>
            <person name="Kutyna D.R."/>
            <person name="Borneman A.R."/>
        </authorList>
    </citation>
    <scope>NUCLEOTIDE SEQUENCE [LARGE SCALE GENOMIC DNA]</scope>
    <source>
        <strain evidence="4">AWRI3579</strain>
    </source>
</reference>
<dbReference type="FunCoup" id="A0A1E5RGR6">
    <property type="interactions" value="26"/>
</dbReference>
<dbReference type="Proteomes" id="UP000095728">
    <property type="component" value="Unassembled WGS sequence"/>
</dbReference>
<dbReference type="OrthoDB" id="48036at2759"/>
<evidence type="ECO:0000259" key="2">
    <source>
        <dbReference type="Pfam" id="PF09811"/>
    </source>
</evidence>
<dbReference type="EMBL" id="LPNM01000006">
    <property type="protein sequence ID" value="OEJ86074.1"/>
    <property type="molecule type" value="Genomic_DNA"/>
</dbReference>
<dbReference type="STRING" id="56408.A0A1E5RGR6"/>
<evidence type="ECO:0000313" key="4">
    <source>
        <dbReference type="Proteomes" id="UP000095728"/>
    </source>
</evidence>
<name>A0A1E5RGR6_9ASCO</name>
<gene>
    <name evidence="3" type="ORF">AWRI3579_g1567</name>
</gene>
<dbReference type="PANTHER" id="PTHR28532:SF1">
    <property type="entry name" value="ORAL CANCER OVEREXPRESSED 1"/>
    <property type="match status" value="1"/>
</dbReference>
<dbReference type="InterPro" id="IPR052436">
    <property type="entry name" value="LTO1_adapter"/>
</dbReference>